<dbReference type="AlphaFoldDB" id="A0AA39XII3"/>
<sequence>MDDLVVLTHGRCAVADWIVVEVSRVPLFLFTYFSSGIHLIPTFPFSFIWFSTITHIPTFPSFFSSFFFSTITHTHFGGGFFICFLGIGWDIRCAFGENGRNTHAHGIGVTDS</sequence>
<keyword evidence="1" id="KW-0472">Membrane</keyword>
<protein>
    <submittedName>
        <fullName evidence="2">Uncharacterized protein</fullName>
    </submittedName>
</protein>
<keyword evidence="3" id="KW-1185">Reference proteome</keyword>
<dbReference type="Proteomes" id="UP001174934">
    <property type="component" value="Unassembled WGS sequence"/>
</dbReference>
<dbReference type="EMBL" id="JAULSR010000001">
    <property type="protein sequence ID" value="KAK0634652.1"/>
    <property type="molecule type" value="Genomic_DNA"/>
</dbReference>
<gene>
    <name evidence="2" type="ORF">B0T17DRAFT_513932</name>
</gene>
<evidence type="ECO:0000256" key="1">
    <source>
        <dbReference type="SAM" id="Phobius"/>
    </source>
</evidence>
<evidence type="ECO:0000313" key="2">
    <source>
        <dbReference type="EMBL" id="KAK0634652.1"/>
    </source>
</evidence>
<comment type="caution">
    <text evidence="2">The sequence shown here is derived from an EMBL/GenBank/DDBJ whole genome shotgun (WGS) entry which is preliminary data.</text>
</comment>
<keyword evidence="1" id="KW-0812">Transmembrane</keyword>
<keyword evidence="1" id="KW-1133">Transmembrane helix</keyword>
<accession>A0AA39XII3</accession>
<feature type="transmembrane region" description="Helical" evidence="1">
    <location>
        <begin position="27"/>
        <end position="50"/>
    </location>
</feature>
<feature type="transmembrane region" description="Helical" evidence="1">
    <location>
        <begin position="62"/>
        <end position="89"/>
    </location>
</feature>
<proteinExistence type="predicted"/>
<evidence type="ECO:0000313" key="3">
    <source>
        <dbReference type="Proteomes" id="UP001174934"/>
    </source>
</evidence>
<organism evidence="2 3">
    <name type="scientific">Bombardia bombarda</name>
    <dbReference type="NCBI Taxonomy" id="252184"/>
    <lineage>
        <taxon>Eukaryota</taxon>
        <taxon>Fungi</taxon>
        <taxon>Dikarya</taxon>
        <taxon>Ascomycota</taxon>
        <taxon>Pezizomycotina</taxon>
        <taxon>Sordariomycetes</taxon>
        <taxon>Sordariomycetidae</taxon>
        <taxon>Sordariales</taxon>
        <taxon>Lasiosphaeriaceae</taxon>
        <taxon>Bombardia</taxon>
    </lineage>
</organism>
<name>A0AA39XII3_9PEZI</name>
<reference evidence="2" key="1">
    <citation type="submission" date="2023-06" db="EMBL/GenBank/DDBJ databases">
        <title>Genome-scale phylogeny and comparative genomics of the fungal order Sordariales.</title>
        <authorList>
            <consortium name="Lawrence Berkeley National Laboratory"/>
            <person name="Hensen N."/>
            <person name="Bonometti L."/>
            <person name="Westerberg I."/>
            <person name="Brannstrom I.O."/>
            <person name="Guillou S."/>
            <person name="Cros-Aarteil S."/>
            <person name="Calhoun S."/>
            <person name="Haridas S."/>
            <person name="Kuo A."/>
            <person name="Mondo S."/>
            <person name="Pangilinan J."/>
            <person name="Riley R."/>
            <person name="LaButti K."/>
            <person name="Andreopoulos B."/>
            <person name="Lipzen A."/>
            <person name="Chen C."/>
            <person name="Yanf M."/>
            <person name="Daum C."/>
            <person name="Ng V."/>
            <person name="Clum A."/>
            <person name="Steindorff A."/>
            <person name="Ohm R."/>
            <person name="Martin F."/>
            <person name="Silar P."/>
            <person name="Natvig D."/>
            <person name="Lalanne C."/>
            <person name="Gautier V."/>
            <person name="Ament-velasquez S.L."/>
            <person name="Kruys A."/>
            <person name="Hutchinson M.I."/>
            <person name="Powell A.J."/>
            <person name="Barry K."/>
            <person name="Miller A.N."/>
            <person name="Grigoriev I.V."/>
            <person name="Debuchy R."/>
            <person name="Gladieux P."/>
            <person name="Thoren M.H."/>
            <person name="Johannesson H."/>
        </authorList>
    </citation>
    <scope>NUCLEOTIDE SEQUENCE</scope>
    <source>
        <strain evidence="2">SMH3391-2</strain>
    </source>
</reference>